<protein>
    <submittedName>
        <fullName evidence="10">Transport system permease protein</fullName>
    </submittedName>
</protein>
<comment type="similarity">
    <text evidence="2">Belongs to the binding-protein-dependent transport system permease family. FecCD subfamily.</text>
</comment>
<feature type="transmembrane region" description="Helical" evidence="9">
    <location>
        <begin position="232"/>
        <end position="252"/>
    </location>
</feature>
<dbReference type="AlphaFoldDB" id="D1ADH4"/>
<evidence type="ECO:0000313" key="10">
    <source>
        <dbReference type="EMBL" id="ACY95684.1"/>
    </source>
</evidence>
<dbReference type="KEGG" id="tcu:Tcur_0076"/>
<dbReference type="SUPFAM" id="SSF81345">
    <property type="entry name" value="ABC transporter involved in vitamin B12 uptake, BtuC"/>
    <property type="match status" value="1"/>
</dbReference>
<keyword evidence="6 9" id="KW-1133">Transmembrane helix</keyword>
<feature type="transmembrane region" description="Helical" evidence="9">
    <location>
        <begin position="396"/>
        <end position="414"/>
    </location>
</feature>
<evidence type="ECO:0000256" key="1">
    <source>
        <dbReference type="ARBA" id="ARBA00004651"/>
    </source>
</evidence>
<feature type="transmembrane region" description="Helical" evidence="9">
    <location>
        <begin position="423"/>
        <end position="441"/>
    </location>
</feature>
<evidence type="ECO:0000256" key="8">
    <source>
        <dbReference type="SAM" id="MobiDB-lite"/>
    </source>
</evidence>
<feature type="transmembrane region" description="Helical" evidence="9">
    <location>
        <begin position="305"/>
        <end position="331"/>
    </location>
</feature>
<feature type="region of interest" description="Disordered" evidence="8">
    <location>
        <begin position="1"/>
        <end position="57"/>
    </location>
</feature>
<dbReference type="Proteomes" id="UP000001918">
    <property type="component" value="Chromosome"/>
</dbReference>
<keyword evidence="5 9" id="KW-0812">Transmembrane</keyword>
<reference evidence="10 11" key="1">
    <citation type="journal article" date="2011" name="Stand. Genomic Sci.">
        <title>Complete genome sequence of Thermomonospora curvata type strain (B9).</title>
        <authorList>
            <person name="Chertkov O."/>
            <person name="Sikorski J."/>
            <person name="Nolan M."/>
            <person name="Lapidus A."/>
            <person name="Lucas S."/>
            <person name="Del Rio T.G."/>
            <person name="Tice H."/>
            <person name="Cheng J.F."/>
            <person name="Goodwin L."/>
            <person name="Pitluck S."/>
            <person name="Liolios K."/>
            <person name="Ivanova N."/>
            <person name="Mavromatis K."/>
            <person name="Mikhailova N."/>
            <person name="Ovchinnikova G."/>
            <person name="Pati A."/>
            <person name="Chen A."/>
            <person name="Palaniappan K."/>
            <person name="Djao O.D."/>
            <person name="Land M."/>
            <person name="Hauser L."/>
            <person name="Chang Y.J."/>
            <person name="Jeffries C.D."/>
            <person name="Brettin T."/>
            <person name="Han C."/>
            <person name="Detter J.C."/>
            <person name="Rohde M."/>
            <person name="Goker M."/>
            <person name="Woyke T."/>
            <person name="Bristow J."/>
            <person name="Eisen J.A."/>
            <person name="Markowitz V."/>
            <person name="Hugenholtz P."/>
            <person name="Klenk H.P."/>
            <person name="Kyrpides N.C."/>
        </authorList>
    </citation>
    <scope>NUCLEOTIDE SEQUENCE [LARGE SCALE GENOMIC DNA]</scope>
    <source>
        <strain evidence="11">ATCC 19995 / DSM 43183 / JCM 3096 / KCTC 9072 / NBRC 15933 / NCIMB 10081 / Henssen B9</strain>
    </source>
</reference>
<keyword evidence="4" id="KW-1003">Cell membrane</keyword>
<dbReference type="HOGENOM" id="CLU_013016_0_3_11"/>
<feature type="transmembrane region" description="Helical" evidence="9">
    <location>
        <begin position="206"/>
        <end position="226"/>
    </location>
</feature>
<evidence type="ECO:0000256" key="4">
    <source>
        <dbReference type="ARBA" id="ARBA00022475"/>
    </source>
</evidence>
<evidence type="ECO:0000313" key="11">
    <source>
        <dbReference type="Proteomes" id="UP000001918"/>
    </source>
</evidence>
<dbReference type="STRING" id="471852.Tcur_0076"/>
<dbReference type="EMBL" id="CP001738">
    <property type="protein sequence ID" value="ACY95684.1"/>
    <property type="molecule type" value="Genomic_DNA"/>
</dbReference>
<dbReference type="GO" id="GO:0005886">
    <property type="term" value="C:plasma membrane"/>
    <property type="evidence" value="ECO:0007669"/>
    <property type="project" value="UniProtKB-SubCell"/>
</dbReference>
<feature type="transmembrane region" description="Helical" evidence="9">
    <location>
        <begin position="177"/>
        <end position="194"/>
    </location>
</feature>
<dbReference type="FunFam" id="1.10.3470.10:FF:000001">
    <property type="entry name" value="Vitamin B12 ABC transporter permease BtuC"/>
    <property type="match status" value="1"/>
</dbReference>
<comment type="subcellular location">
    <subcellularLocation>
        <location evidence="1">Cell membrane</location>
        <topology evidence="1">Multi-pass membrane protein</topology>
    </subcellularLocation>
</comment>
<evidence type="ECO:0000256" key="9">
    <source>
        <dbReference type="SAM" id="Phobius"/>
    </source>
</evidence>
<proteinExistence type="inferred from homology"/>
<dbReference type="GO" id="GO:0022857">
    <property type="term" value="F:transmembrane transporter activity"/>
    <property type="evidence" value="ECO:0007669"/>
    <property type="project" value="InterPro"/>
</dbReference>
<keyword evidence="3" id="KW-0813">Transport</keyword>
<sequence length="452" mass="44882">MSRPSTMPGPAEGADATGEPAAKPSVRAVDGAGPAGALQNSGPRTPERAMSGVSGGPVADASGRAVGGEVVNGVEPGRLSKGTVAPAAGPATEKGGRAQQAQVAAAKGGVLRGGLLIAVLAVALGAMIVVAASLGQVNIPPAEVLGSIAHRLGLDIGPLPSGPQAENALWVVRFPRVALAAVTGAALACSGAVMQGVFGNPLAEPGVIGVSWGAAVGAATVIVFGLNALGNWTVVLAAFAAGMLTTLLVYAMSRQGGRTEVVTLLLTGIAVNAIATAALGLLMFISSSDALRSITSWQLGSLASATWPAVATVAPCALAGIAVSCACARSLDVLALGERVARQLGVDVERLRFTGIVIIALTTSAAVAFSGIIAFVGLVVPHLIRMAIGPGHRTLIPASALGGAVLVVTADLVARTSIPYQELPLGVLTSLVGGPFFFWLLRRTRSKSGGWG</sequence>
<feature type="transmembrane region" description="Helical" evidence="9">
    <location>
        <begin position="115"/>
        <end position="135"/>
    </location>
</feature>
<dbReference type="PANTHER" id="PTHR30472">
    <property type="entry name" value="FERRIC ENTEROBACTIN TRANSPORT SYSTEM PERMEASE PROTEIN"/>
    <property type="match status" value="1"/>
</dbReference>
<evidence type="ECO:0000256" key="3">
    <source>
        <dbReference type="ARBA" id="ARBA00022448"/>
    </source>
</evidence>
<accession>D1ADH4</accession>
<evidence type="ECO:0000256" key="5">
    <source>
        <dbReference type="ARBA" id="ARBA00022692"/>
    </source>
</evidence>
<keyword evidence="11" id="KW-1185">Reference proteome</keyword>
<evidence type="ECO:0000256" key="6">
    <source>
        <dbReference type="ARBA" id="ARBA00022989"/>
    </source>
</evidence>
<feature type="transmembrane region" description="Helical" evidence="9">
    <location>
        <begin position="351"/>
        <end position="384"/>
    </location>
</feature>
<dbReference type="PANTHER" id="PTHR30472:SF25">
    <property type="entry name" value="ABC TRANSPORTER PERMEASE PROTEIN MJ0876-RELATED"/>
    <property type="match status" value="1"/>
</dbReference>
<dbReference type="eggNOG" id="COG0609">
    <property type="taxonomic scope" value="Bacteria"/>
</dbReference>
<evidence type="ECO:0000256" key="2">
    <source>
        <dbReference type="ARBA" id="ARBA00007935"/>
    </source>
</evidence>
<evidence type="ECO:0000256" key="7">
    <source>
        <dbReference type="ARBA" id="ARBA00023136"/>
    </source>
</evidence>
<dbReference type="Gene3D" id="1.10.3470.10">
    <property type="entry name" value="ABC transporter involved in vitamin B12 uptake, BtuC"/>
    <property type="match status" value="1"/>
</dbReference>
<dbReference type="GO" id="GO:0033214">
    <property type="term" value="P:siderophore-iron import into cell"/>
    <property type="evidence" value="ECO:0007669"/>
    <property type="project" value="TreeGrafter"/>
</dbReference>
<dbReference type="Pfam" id="PF01032">
    <property type="entry name" value="FecCD"/>
    <property type="match status" value="1"/>
</dbReference>
<dbReference type="InterPro" id="IPR000522">
    <property type="entry name" value="ABC_transptr_permease_BtuC"/>
</dbReference>
<feature type="transmembrane region" description="Helical" evidence="9">
    <location>
        <begin position="264"/>
        <end position="285"/>
    </location>
</feature>
<dbReference type="InterPro" id="IPR037294">
    <property type="entry name" value="ABC_BtuC-like"/>
</dbReference>
<name>D1ADH4_THECD</name>
<organism evidence="10 11">
    <name type="scientific">Thermomonospora curvata (strain ATCC 19995 / DSM 43183 / JCM 3096 / KCTC 9072 / NBRC 15933 / NCIMB 10081 / Henssen B9)</name>
    <dbReference type="NCBI Taxonomy" id="471852"/>
    <lineage>
        <taxon>Bacteria</taxon>
        <taxon>Bacillati</taxon>
        <taxon>Actinomycetota</taxon>
        <taxon>Actinomycetes</taxon>
        <taxon>Streptosporangiales</taxon>
        <taxon>Thermomonosporaceae</taxon>
        <taxon>Thermomonospora</taxon>
    </lineage>
</organism>
<keyword evidence="7 9" id="KW-0472">Membrane</keyword>
<gene>
    <name evidence="10" type="ordered locus">Tcur_0076</name>
</gene>
<dbReference type="CDD" id="cd06550">
    <property type="entry name" value="TM_ABC_iron-siderophores_like"/>
    <property type="match status" value="1"/>
</dbReference>